<keyword evidence="10" id="KW-0472">Membrane</keyword>
<dbReference type="PANTHER" id="PTHR42878:SF7">
    <property type="entry name" value="SENSOR HISTIDINE KINASE GLRK"/>
    <property type="match status" value="1"/>
</dbReference>
<dbReference type="CDD" id="cd00082">
    <property type="entry name" value="HisKA"/>
    <property type="match status" value="1"/>
</dbReference>
<reference evidence="12" key="2">
    <citation type="journal article" date="2021" name="PeerJ">
        <title>Extensive microbial diversity within the chicken gut microbiome revealed by metagenomics and culture.</title>
        <authorList>
            <person name="Gilroy R."/>
            <person name="Ravi A."/>
            <person name="Getino M."/>
            <person name="Pursley I."/>
            <person name="Horton D.L."/>
            <person name="Alikhan N.F."/>
            <person name="Baker D."/>
            <person name="Gharbi K."/>
            <person name="Hall N."/>
            <person name="Watson M."/>
            <person name="Adriaenssens E.M."/>
            <person name="Foster-Nyarko E."/>
            <person name="Jarju S."/>
            <person name="Secka A."/>
            <person name="Antonio M."/>
            <person name="Oren A."/>
            <person name="Chaudhuri R.R."/>
            <person name="La Ragione R."/>
            <person name="Hildebrand F."/>
            <person name="Pallen M.J."/>
        </authorList>
    </citation>
    <scope>NUCLEOTIDE SEQUENCE</scope>
    <source>
        <strain evidence="12">CHK176-6737</strain>
    </source>
</reference>
<keyword evidence="6" id="KW-0547">Nucleotide-binding</keyword>
<keyword evidence="10" id="KW-1133">Transmembrane helix</keyword>
<comment type="catalytic activity">
    <reaction evidence="1">
        <text>ATP + protein L-histidine = ADP + protein N-phospho-L-histidine.</text>
        <dbReference type="EC" id="2.7.13.3"/>
    </reaction>
</comment>
<accession>A0A9D1MUY2</accession>
<evidence type="ECO:0000256" key="8">
    <source>
        <dbReference type="ARBA" id="ARBA00022840"/>
    </source>
</evidence>
<keyword evidence="5" id="KW-0808">Transferase</keyword>
<dbReference type="EMBL" id="DVNM01000024">
    <property type="protein sequence ID" value="HIU69190.1"/>
    <property type="molecule type" value="Genomic_DNA"/>
</dbReference>
<dbReference type="InterPro" id="IPR036097">
    <property type="entry name" value="HisK_dim/P_sf"/>
</dbReference>
<dbReference type="GO" id="GO:0000156">
    <property type="term" value="F:phosphorelay response regulator activity"/>
    <property type="evidence" value="ECO:0007669"/>
    <property type="project" value="TreeGrafter"/>
</dbReference>
<feature type="transmembrane region" description="Helical" evidence="10">
    <location>
        <begin position="155"/>
        <end position="177"/>
    </location>
</feature>
<dbReference type="SMART" id="SM00388">
    <property type="entry name" value="HisKA"/>
    <property type="match status" value="1"/>
</dbReference>
<organism evidence="12 13">
    <name type="scientific">Candidatus Scybalenecus merdavium</name>
    <dbReference type="NCBI Taxonomy" id="2840939"/>
    <lineage>
        <taxon>Bacteria</taxon>
        <taxon>Bacillati</taxon>
        <taxon>Bacillota</taxon>
        <taxon>Clostridia</taxon>
        <taxon>Eubacteriales</taxon>
        <taxon>Oscillospiraceae</taxon>
        <taxon>Oscillospiraceae incertae sedis</taxon>
        <taxon>Candidatus Scybalenecus</taxon>
    </lineage>
</organism>
<evidence type="ECO:0000256" key="9">
    <source>
        <dbReference type="ARBA" id="ARBA00023012"/>
    </source>
</evidence>
<evidence type="ECO:0000256" key="5">
    <source>
        <dbReference type="ARBA" id="ARBA00022679"/>
    </source>
</evidence>
<name>A0A9D1MUY2_9FIRM</name>
<keyword evidence="8" id="KW-0067">ATP-binding</keyword>
<comment type="subcellular location">
    <subcellularLocation>
        <location evidence="2">Membrane</location>
    </subcellularLocation>
</comment>
<evidence type="ECO:0000256" key="4">
    <source>
        <dbReference type="ARBA" id="ARBA00022553"/>
    </source>
</evidence>
<dbReference type="PROSITE" id="PS50109">
    <property type="entry name" value="HIS_KIN"/>
    <property type="match status" value="1"/>
</dbReference>
<keyword evidence="10" id="KW-0812">Transmembrane</keyword>
<dbReference type="CDD" id="cd00075">
    <property type="entry name" value="HATPase"/>
    <property type="match status" value="1"/>
</dbReference>
<keyword evidence="4" id="KW-0597">Phosphoprotein</keyword>
<sequence length="472" mass="52034">MKSVPKLIRRFVGILFMSLFILIVLNVTVLLLIGMRYQSQPSPYKETQAVAEALDRQGGQYVLGQAAAQRLEQIGAWAVLLNAQGQVVWKSDNLPQEIPLSYSLADISALSTGYLKDYPTYTVEYGDGGLVVAGFAKDSYFKYPYQSMNLSFVRALPQIGMIFLAANVVVVFLIYIFSNLQVTKSIRPLVQGIHALAQEKAVHLKERGLLSELAQQVNRASDIIQSKNRELAKKETARANWIAGVSHDIRTPLSMVLGYANELENNAALPEPARRQAAVICTQSLKMKQLIGDLNLASKLEYNMQPLHLQKLSAVAAARSVVAECINSEAEGIYTYETDFSPEPCWILADSGLVARAVSNLVQNSRSHNPQGCVIRVSVFAQDGGVTIRVKDSGAGVSAQTLQDLQNRPHYMFCDAHIDGQRHGLGLLIVRQIMLVHGGQVRFASEPGRYFRTDLQFASYSEQKASSTADKK</sequence>
<dbReference type="Gene3D" id="1.10.287.130">
    <property type="match status" value="1"/>
</dbReference>
<dbReference type="InterPro" id="IPR036890">
    <property type="entry name" value="HATPase_C_sf"/>
</dbReference>
<dbReference type="SUPFAM" id="SSF55874">
    <property type="entry name" value="ATPase domain of HSP90 chaperone/DNA topoisomerase II/histidine kinase"/>
    <property type="match status" value="1"/>
</dbReference>
<dbReference type="Proteomes" id="UP000824125">
    <property type="component" value="Unassembled WGS sequence"/>
</dbReference>
<keyword evidence="9" id="KW-0902">Two-component regulatory system</keyword>
<dbReference type="EC" id="2.7.13.3" evidence="3"/>
<dbReference type="GO" id="GO:0030295">
    <property type="term" value="F:protein kinase activator activity"/>
    <property type="evidence" value="ECO:0007669"/>
    <property type="project" value="TreeGrafter"/>
</dbReference>
<evidence type="ECO:0000256" key="2">
    <source>
        <dbReference type="ARBA" id="ARBA00004370"/>
    </source>
</evidence>
<dbReference type="AlphaFoldDB" id="A0A9D1MUY2"/>
<dbReference type="Pfam" id="PF02518">
    <property type="entry name" value="HATPase_c"/>
    <property type="match status" value="1"/>
</dbReference>
<evidence type="ECO:0000256" key="6">
    <source>
        <dbReference type="ARBA" id="ARBA00022741"/>
    </source>
</evidence>
<feature type="domain" description="Histidine kinase" evidence="11">
    <location>
        <begin position="244"/>
        <end position="459"/>
    </location>
</feature>
<proteinExistence type="predicted"/>
<evidence type="ECO:0000256" key="1">
    <source>
        <dbReference type="ARBA" id="ARBA00000085"/>
    </source>
</evidence>
<keyword evidence="7 12" id="KW-0418">Kinase</keyword>
<evidence type="ECO:0000256" key="10">
    <source>
        <dbReference type="SAM" id="Phobius"/>
    </source>
</evidence>
<dbReference type="PANTHER" id="PTHR42878">
    <property type="entry name" value="TWO-COMPONENT HISTIDINE KINASE"/>
    <property type="match status" value="1"/>
</dbReference>
<protein>
    <recommendedName>
        <fullName evidence="3">histidine kinase</fullName>
        <ecNumber evidence="3">2.7.13.3</ecNumber>
    </recommendedName>
</protein>
<dbReference type="Gene3D" id="3.30.565.10">
    <property type="entry name" value="Histidine kinase-like ATPase, C-terminal domain"/>
    <property type="match status" value="1"/>
</dbReference>
<dbReference type="GO" id="GO:0000155">
    <property type="term" value="F:phosphorelay sensor kinase activity"/>
    <property type="evidence" value="ECO:0007669"/>
    <property type="project" value="InterPro"/>
</dbReference>
<evidence type="ECO:0000256" key="7">
    <source>
        <dbReference type="ARBA" id="ARBA00022777"/>
    </source>
</evidence>
<evidence type="ECO:0000256" key="3">
    <source>
        <dbReference type="ARBA" id="ARBA00012438"/>
    </source>
</evidence>
<evidence type="ECO:0000313" key="12">
    <source>
        <dbReference type="EMBL" id="HIU69190.1"/>
    </source>
</evidence>
<comment type="caution">
    <text evidence="12">The sequence shown here is derived from an EMBL/GenBank/DDBJ whole genome shotgun (WGS) entry which is preliminary data.</text>
</comment>
<dbReference type="GO" id="GO:0005524">
    <property type="term" value="F:ATP binding"/>
    <property type="evidence" value="ECO:0007669"/>
    <property type="project" value="UniProtKB-KW"/>
</dbReference>
<dbReference type="SUPFAM" id="SSF47384">
    <property type="entry name" value="Homodimeric domain of signal transducing histidine kinase"/>
    <property type="match status" value="1"/>
</dbReference>
<feature type="transmembrane region" description="Helical" evidence="10">
    <location>
        <begin position="12"/>
        <end position="35"/>
    </location>
</feature>
<gene>
    <name evidence="12" type="ORF">IAD23_04455</name>
</gene>
<dbReference type="InterPro" id="IPR005467">
    <property type="entry name" value="His_kinase_dom"/>
</dbReference>
<dbReference type="InterPro" id="IPR003661">
    <property type="entry name" value="HisK_dim/P_dom"/>
</dbReference>
<evidence type="ECO:0000313" key="13">
    <source>
        <dbReference type="Proteomes" id="UP000824125"/>
    </source>
</evidence>
<dbReference type="InterPro" id="IPR004358">
    <property type="entry name" value="Sig_transdc_His_kin-like_C"/>
</dbReference>
<evidence type="ECO:0000259" key="11">
    <source>
        <dbReference type="PROSITE" id="PS50109"/>
    </source>
</evidence>
<dbReference type="SMART" id="SM00387">
    <property type="entry name" value="HATPase_c"/>
    <property type="match status" value="1"/>
</dbReference>
<dbReference type="PRINTS" id="PR00344">
    <property type="entry name" value="BCTRLSENSOR"/>
</dbReference>
<dbReference type="InterPro" id="IPR050351">
    <property type="entry name" value="BphY/WalK/GraS-like"/>
</dbReference>
<reference evidence="12" key="1">
    <citation type="submission" date="2020-10" db="EMBL/GenBank/DDBJ databases">
        <authorList>
            <person name="Gilroy R."/>
        </authorList>
    </citation>
    <scope>NUCLEOTIDE SEQUENCE</scope>
    <source>
        <strain evidence="12">CHK176-6737</strain>
    </source>
</reference>
<dbReference type="InterPro" id="IPR003594">
    <property type="entry name" value="HATPase_dom"/>
</dbReference>
<dbReference type="GO" id="GO:0007234">
    <property type="term" value="P:osmosensory signaling via phosphorelay pathway"/>
    <property type="evidence" value="ECO:0007669"/>
    <property type="project" value="TreeGrafter"/>
</dbReference>
<dbReference type="Pfam" id="PF00512">
    <property type="entry name" value="HisKA"/>
    <property type="match status" value="1"/>
</dbReference>